<keyword evidence="1" id="KW-0175">Coiled coil</keyword>
<protein>
    <submittedName>
        <fullName evidence="3">Uncharacterized protein</fullName>
    </submittedName>
</protein>
<feature type="region of interest" description="Disordered" evidence="2">
    <location>
        <begin position="218"/>
        <end position="316"/>
    </location>
</feature>
<feature type="coiled-coil region" evidence="1">
    <location>
        <begin position="417"/>
        <end position="444"/>
    </location>
</feature>
<feature type="compositionally biased region" description="Basic residues" evidence="2">
    <location>
        <begin position="684"/>
        <end position="695"/>
    </location>
</feature>
<comment type="caution">
    <text evidence="3">The sequence shown here is derived from an EMBL/GenBank/DDBJ whole genome shotgun (WGS) entry which is preliminary data.</text>
</comment>
<keyword evidence="4" id="KW-1185">Reference proteome</keyword>
<feature type="region of interest" description="Disordered" evidence="2">
    <location>
        <begin position="1"/>
        <end position="25"/>
    </location>
</feature>
<sequence length="702" mass="77282">MQDQALMGPPAVSGPDATPGTSKSMPIENAIGDAFIQLLVDTQGHGQRNAEFERKTIQSFAEDVRKRRAQPHGTYEDLVDIAATAAARILVYGVDCHDESRKDPASLTLYRKMRWLVRRVSSGATSAAGQRAPVTTDVSNGDGALEFEVIERQELLNEAYDSGYSVGFEAGVRAGTTQDRQRAPEAIYAEGFAAGQRAEMDRVRTYMAEVSNRTGHAMKITGLNPEPIPQWAQPMRQSEPASSAPRPNPSGDMQWDNRSSRRTTSPILPEPSKGAMLSRSSGSSHGVSTGSKELSQLGPAPEAPIQVRHQARPRNGNDSRYMIVTCVFCGREVTASSLLRHKKRRHPAELAAVGVELQCYPCWWPGCGGLGDNFVPNQLTTHLQRKHNFSHPGDSNAFTENIKYYSRMPMDVVISIISEIGQELNAVKERIKSLETQLRKQNLSYVSRHGLPNLNHRHETRQHVLDAMLVDKSLLPLAMQELRQLQRARGMRSQIRHDEGTWWEVADDLEAALNPSGAIARAVAALPPPGDGPTVHMNVGALVEGPNMNDPSWAPRYAPLFQTDWRAATSAEDDFDGVILPPNATIRRTNFEIVIPSLARPASTPQDQVEEEGEKEGFQRLMAEIEQRVVDDDTDNDWKEVNPDGTEEADEIEDDGSNYDAVPSIGLSPEQLKRPGSSAPTPGRNKRRKSVHSSKRGNAASQ</sequence>
<feature type="compositionally biased region" description="Acidic residues" evidence="2">
    <location>
        <begin position="645"/>
        <end position="657"/>
    </location>
</feature>
<evidence type="ECO:0000256" key="1">
    <source>
        <dbReference type="SAM" id="Coils"/>
    </source>
</evidence>
<feature type="compositionally biased region" description="Basic and acidic residues" evidence="2">
    <location>
        <begin position="627"/>
        <end position="642"/>
    </location>
</feature>
<evidence type="ECO:0000313" key="4">
    <source>
        <dbReference type="Proteomes" id="UP000283895"/>
    </source>
</evidence>
<organism evidence="3 4">
    <name type="scientific">Cytospora schulzeri</name>
    <dbReference type="NCBI Taxonomy" id="448051"/>
    <lineage>
        <taxon>Eukaryota</taxon>
        <taxon>Fungi</taxon>
        <taxon>Dikarya</taxon>
        <taxon>Ascomycota</taxon>
        <taxon>Pezizomycotina</taxon>
        <taxon>Sordariomycetes</taxon>
        <taxon>Sordariomycetidae</taxon>
        <taxon>Diaporthales</taxon>
        <taxon>Cytosporaceae</taxon>
        <taxon>Cytospora</taxon>
    </lineage>
</organism>
<dbReference type="OrthoDB" id="5236860at2759"/>
<evidence type="ECO:0000313" key="3">
    <source>
        <dbReference type="EMBL" id="ROV98080.1"/>
    </source>
</evidence>
<name>A0A423W443_9PEZI</name>
<feature type="compositionally biased region" description="Low complexity" evidence="2">
    <location>
        <begin position="272"/>
        <end position="291"/>
    </location>
</feature>
<dbReference type="AlphaFoldDB" id="A0A423W443"/>
<accession>A0A423W443</accession>
<evidence type="ECO:0000256" key="2">
    <source>
        <dbReference type="SAM" id="MobiDB-lite"/>
    </source>
</evidence>
<proteinExistence type="predicted"/>
<dbReference type="EMBL" id="LKEA01000027">
    <property type="protein sequence ID" value="ROV98080.1"/>
    <property type="molecule type" value="Genomic_DNA"/>
</dbReference>
<reference evidence="3 4" key="1">
    <citation type="submission" date="2015-09" db="EMBL/GenBank/DDBJ databases">
        <title>Host preference determinants of Valsa canker pathogens revealed by comparative genomics.</title>
        <authorList>
            <person name="Yin Z."/>
            <person name="Huang L."/>
        </authorList>
    </citation>
    <scope>NUCLEOTIDE SEQUENCE [LARGE SCALE GENOMIC DNA]</scope>
    <source>
        <strain evidence="3 4">03-1</strain>
    </source>
</reference>
<dbReference type="Proteomes" id="UP000283895">
    <property type="component" value="Unassembled WGS sequence"/>
</dbReference>
<gene>
    <name evidence="3" type="ORF">VMCG_07017</name>
</gene>
<feature type="region of interest" description="Disordered" evidence="2">
    <location>
        <begin position="627"/>
        <end position="702"/>
    </location>
</feature>